<dbReference type="CDD" id="cd00211">
    <property type="entry name" value="PTS_IIA_fru"/>
    <property type="match status" value="1"/>
</dbReference>
<proteinExistence type="predicted"/>
<keyword evidence="2" id="KW-0813">Transport</keyword>
<dbReference type="SUPFAM" id="SSF55804">
    <property type="entry name" value="Phoshotransferase/anion transport protein"/>
    <property type="match status" value="1"/>
</dbReference>
<dbReference type="PROSITE" id="PS51094">
    <property type="entry name" value="PTS_EIIA_TYPE_2"/>
    <property type="match status" value="1"/>
</dbReference>
<dbReference type="PANTHER" id="PTHR47738">
    <property type="entry name" value="PTS SYSTEM FRUCTOSE-LIKE EIIA COMPONENT-RELATED"/>
    <property type="match status" value="1"/>
</dbReference>
<dbReference type="Pfam" id="PF00359">
    <property type="entry name" value="PTS_EIIA_2"/>
    <property type="match status" value="1"/>
</dbReference>
<evidence type="ECO:0000313" key="2">
    <source>
        <dbReference type="EMBL" id="BET38862.1"/>
    </source>
</evidence>
<dbReference type="InterPro" id="IPR002178">
    <property type="entry name" value="PTS_EIIA_type-2_dom"/>
</dbReference>
<keyword evidence="3" id="KW-1185">Reference proteome</keyword>
<keyword evidence="2" id="KW-0762">Sugar transport</keyword>
<organism evidence="2 3">
    <name type="scientific">Spiroplasma ixodetis</name>
    <dbReference type="NCBI Taxonomy" id="2141"/>
    <lineage>
        <taxon>Bacteria</taxon>
        <taxon>Bacillati</taxon>
        <taxon>Mycoplasmatota</taxon>
        <taxon>Mollicutes</taxon>
        <taxon>Entomoplasmatales</taxon>
        <taxon>Spiroplasmataceae</taxon>
        <taxon>Spiroplasma</taxon>
    </lineage>
</organism>
<accession>A0ABM8JNE7</accession>
<gene>
    <name evidence="2" type="ORF">SAP269_14510</name>
</gene>
<evidence type="ECO:0000259" key="1">
    <source>
        <dbReference type="PROSITE" id="PS51094"/>
    </source>
</evidence>
<dbReference type="Gene3D" id="3.40.930.10">
    <property type="entry name" value="Mannitol-specific EII, Chain A"/>
    <property type="match status" value="1"/>
</dbReference>
<dbReference type="RefSeq" id="WP_353305790.1">
    <property type="nucleotide sequence ID" value="NZ_AP028955.1"/>
</dbReference>
<name>A0ABM8JNE7_9MOLU</name>
<dbReference type="EMBL" id="AP028955">
    <property type="protein sequence ID" value="BET38862.1"/>
    <property type="molecule type" value="Genomic_DNA"/>
</dbReference>
<protein>
    <submittedName>
        <fullName evidence="2">PTS sugar transporter subunit IIA</fullName>
    </submittedName>
</protein>
<dbReference type="PROSITE" id="PS00372">
    <property type="entry name" value="PTS_EIIA_TYPE_2_HIS"/>
    <property type="match status" value="1"/>
</dbReference>
<reference evidence="3" key="1">
    <citation type="journal article" date="2024" name="FEMS Microbiol. Lett.">
        <title>Genomic insights into Spiroplasma endosymbionts that induce male-killing and protective phenotypes in the pea aphid.</title>
        <authorList>
            <person name="Arai H."/>
            <person name="Legeai F."/>
            <person name="Kageyama D."/>
            <person name="Sugio A."/>
            <person name="Simon J.C."/>
        </authorList>
    </citation>
    <scope>NUCLEOTIDE SEQUENCE [LARGE SCALE GENOMIC DNA]</scope>
    <source>
        <strain evidence="3">sAp269</strain>
    </source>
</reference>
<evidence type="ECO:0000313" key="3">
    <source>
        <dbReference type="Proteomes" id="UP001473424"/>
    </source>
</evidence>
<sequence>MLSKQDDILTVEHFFLESDCKTQAEAFQEIATSAKKLGFLKKNISEKSLVNSFIQREGTTSFGDGVAVPHARNEDIVKSGIFIMRFKQPIPWKALDEQPVKAIIALIAPLKSAGNEHLEILSKVAQRLTKPEFQSILFNSKDKKVIIQSLNINNKPNVETSGKTISEYMKGSSKKLKIL</sequence>
<dbReference type="InterPro" id="IPR016152">
    <property type="entry name" value="PTrfase/Anion_transptr"/>
</dbReference>
<dbReference type="InterPro" id="IPR051541">
    <property type="entry name" value="PTS_SugarTrans_NitroReg"/>
</dbReference>
<dbReference type="Proteomes" id="UP001473424">
    <property type="component" value="Chromosome"/>
</dbReference>
<dbReference type="PANTHER" id="PTHR47738:SF1">
    <property type="entry name" value="NITROGEN REGULATORY PROTEIN"/>
    <property type="match status" value="1"/>
</dbReference>
<feature type="domain" description="PTS EIIA type-2" evidence="1">
    <location>
        <begin position="7"/>
        <end position="153"/>
    </location>
</feature>